<dbReference type="PANTHER" id="PTHR10534:SF2">
    <property type="entry name" value="PYRIDOXAL KINASE"/>
    <property type="match status" value="1"/>
</dbReference>
<dbReference type="InterPro" id="IPR013749">
    <property type="entry name" value="PM/HMP-P_kinase-1"/>
</dbReference>
<dbReference type="RefSeq" id="WP_066465779.1">
    <property type="nucleotide sequence ID" value="NZ_MATO01000056.1"/>
</dbReference>
<dbReference type="AlphaFoldDB" id="A0A1C0YJB9"/>
<dbReference type="GO" id="GO:0005829">
    <property type="term" value="C:cytosol"/>
    <property type="evidence" value="ECO:0007669"/>
    <property type="project" value="TreeGrafter"/>
</dbReference>
<protein>
    <recommendedName>
        <fullName evidence="1">pyridoxal kinase</fullName>
        <ecNumber evidence="1">2.7.1.35</ecNumber>
    </recommendedName>
</protein>
<evidence type="ECO:0000256" key="1">
    <source>
        <dbReference type="ARBA" id="ARBA00012104"/>
    </source>
</evidence>
<dbReference type="InterPro" id="IPR029056">
    <property type="entry name" value="Ribokinase-like"/>
</dbReference>
<evidence type="ECO:0000256" key="4">
    <source>
        <dbReference type="ARBA" id="ARBA00022777"/>
    </source>
</evidence>
<keyword evidence="2" id="KW-0808">Transferase</keyword>
<keyword evidence="4 7" id="KW-0418">Kinase</keyword>
<keyword evidence="8" id="KW-1185">Reference proteome</keyword>
<dbReference type="Proteomes" id="UP000093482">
    <property type="component" value="Unassembled WGS sequence"/>
</dbReference>
<dbReference type="GO" id="GO:0009443">
    <property type="term" value="P:pyridoxal 5'-phosphate salvage"/>
    <property type="evidence" value="ECO:0007669"/>
    <property type="project" value="InterPro"/>
</dbReference>
<dbReference type="EC" id="2.7.1.35" evidence="1"/>
<dbReference type="SUPFAM" id="SSF53613">
    <property type="entry name" value="Ribokinase-like"/>
    <property type="match status" value="1"/>
</dbReference>
<dbReference type="OrthoDB" id="9800808at2"/>
<evidence type="ECO:0000256" key="2">
    <source>
        <dbReference type="ARBA" id="ARBA00022679"/>
    </source>
</evidence>
<dbReference type="Pfam" id="PF08543">
    <property type="entry name" value="Phos_pyr_kin"/>
    <property type="match status" value="1"/>
</dbReference>
<feature type="domain" description="Pyridoxamine kinase/Phosphomethylpyrimidine kinase" evidence="6">
    <location>
        <begin position="20"/>
        <end position="255"/>
    </location>
</feature>
<evidence type="ECO:0000313" key="8">
    <source>
        <dbReference type="Proteomes" id="UP000093482"/>
    </source>
</evidence>
<dbReference type="GO" id="GO:0008478">
    <property type="term" value="F:pyridoxal kinase activity"/>
    <property type="evidence" value="ECO:0007669"/>
    <property type="project" value="UniProtKB-EC"/>
</dbReference>
<comment type="caution">
    <text evidence="7">The sequence shown here is derived from an EMBL/GenBank/DDBJ whole genome shotgun (WGS) entry which is preliminary data.</text>
</comment>
<evidence type="ECO:0000256" key="3">
    <source>
        <dbReference type="ARBA" id="ARBA00022741"/>
    </source>
</evidence>
<dbReference type="CDD" id="cd01173">
    <property type="entry name" value="pyridoxal_pyridoxamine_kinase"/>
    <property type="match status" value="1"/>
</dbReference>
<evidence type="ECO:0000256" key="5">
    <source>
        <dbReference type="ARBA" id="ARBA00022840"/>
    </source>
</evidence>
<sequence length="278" mass="31125">MKKVAVIQDLSSFGRCSLTAAIPVLSVMGVQPCPLPTAVLTAQSEYPSYYCEDLTAHMPHYIKEWQRMNAQFDGIYTGYVTGEEQLQHIFHFLQTFQRDDTVLLVDPVMGDNGEHYPMLTERMLQHMKELTKRATIITPNITESCFLTGTSYDKLQRYSDDTSYMDAIIHMAQQLADSTKAQVVITGVLTPQARTIQNVYVSSETASYTPRRYNDKSYSGTGDLFASVIIGSMLQRATMPQAIALAEQFIEAAINGTDDSPTIAGVQFEKQLHMLLPR</sequence>
<dbReference type="GO" id="GO:0005524">
    <property type="term" value="F:ATP binding"/>
    <property type="evidence" value="ECO:0007669"/>
    <property type="project" value="UniProtKB-KW"/>
</dbReference>
<dbReference type="Gene3D" id="3.40.1190.20">
    <property type="match status" value="1"/>
</dbReference>
<evidence type="ECO:0000259" key="6">
    <source>
        <dbReference type="Pfam" id="PF08543"/>
    </source>
</evidence>
<accession>A0A1C0YJB9</accession>
<dbReference type="InterPro" id="IPR004625">
    <property type="entry name" value="PyrdxlKinase"/>
</dbReference>
<evidence type="ECO:0000313" key="7">
    <source>
        <dbReference type="EMBL" id="OCS87268.1"/>
    </source>
</evidence>
<name>A0A1C0YJB9_9BACL</name>
<reference evidence="7 8" key="1">
    <citation type="submission" date="2016-07" db="EMBL/GenBank/DDBJ databases">
        <title>Caryophanon latum genome sequencing.</title>
        <authorList>
            <person name="Verma A."/>
            <person name="Pal Y."/>
            <person name="Krishnamurthi S."/>
        </authorList>
    </citation>
    <scope>NUCLEOTIDE SEQUENCE [LARGE SCALE GENOMIC DNA]</scope>
    <source>
        <strain evidence="7 8">DSM 14151</strain>
    </source>
</reference>
<dbReference type="NCBIfam" id="NF005491">
    <property type="entry name" value="PRK07105.1"/>
    <property type="match status" value="1"/>
</dbReference>
<keyword evidence="5" id="KW-0067">ATP-binding</keyword>
<dbReference type="EMBL" id="MATO01000056">
    <property type="protein sequence ID" value="OCS87268.1"/>
    <property type="molecule type" value="Genomic_DNA"/>
</dbReference>
<organism evidence="7 8">
    <name type="scientific">Caryophanon latum</name>
    <dbReference type="NCBI Taxonomy" id="33977"/>
    <lineage>
        <taxon>Bacteria</taxon>
        <taxon>Bacillati</taxon>
        <taxon>Bacillota</taxon>
        <taxon>Bacilli</taxon>
        <taxon>Bacillales</taxon>
        <taxon>Caryophanaceae</taxon>
        <taxon>Caryophanon</taxon>
    </lineage>
</organism>
<gene>
    <name evidence="7" type="ORF">A6K76_02550</name>
</gene>
<keyword evidence="3" id="KW-0547">Nucleotide-binding</keyword>
<dbReference type="PANTHER" id="PTHR10534">
    <property type="entry name" value="PYRIDOXAL KINASE"/>
    <property type="match status" value="1"/>
</dbReference>
<proteinExistence type="predicted"/>